<proteinExistence type="predicted"/>
<protein>
    <submittedName>
        <fullName evidence="1">Uncharacterized protein</fullName>
    </submittedName>
</protein>
<reference evidence="1 2" key="1">
    <citation type="submission" date="2019-12" db="EMBL/GenBank/DDBJ databases">
        <authorList>
            <person name="Zhang Y.-J."/>
        </authorList>
    </citation>
    <scope>NUCLEOTIDE SEQUENCE [LARGE SCALE GENOMIC DNA]</scope>
    <source>
        <strain evidence="1 2">CY05</strain>
    </source>
</reference>
<dbReference type="Proteomes" id="UP000478892">
    <property type="component" value="Unassembled WGS sequence"/>
</dbReference>
<dbReference type="EMBL" id="WQLV01000010">
    <property type="protein sequence ID" value="MVO17373.1"/>
    <property type="molecule type" value="Genomic_DNA"/>
</dbReference>
<gene>
    <name evidence="1" type="ORF">GO984_16280</name>
</gene>
<comment type="caution">
    <text evidence="1">The sequence shown here is derived from an EMBL/GenBank/DDBJ whole genome shotgun (WGS) entry which is preliminary data.</text>
</comment>
<name>A0A6L6WHP6_9RHOB</name>
<dbReference type="AlphaFoldDB" id="A0A6L6WHP6"/>
<organism evidence="1 2">
    <name type="scientific">Parasedimentitalea huanghaiensis</name>
    <dbReference type="NCBI Taxonomy" id="2682100"/>
    <lineage>
        <taxon>Bacteria</taxon>
        <taxon>Pseudomonadati</taxon>
        <taxon>Pseudomonadota</taxon>
        <taxon>Alphaproteobacteria</taxon>
        <taxon>Rhodobacterales</taxon>
        <taxon>Paracoccaceae</taxon>
        <taxon>Parasedimentitalea</taxon>
    </lineage>
</organism>
<keyword evidence="2" id="KW-1185">Reference proteome</keyword>
<evidence type="ECO:0000313" key="1">
    <source>
        <dbReference type="EMBL" id="MVO17373.1"/>
    </source>
</evidence>
<accession>A0A6L6WHP6</accession>
<sequence>MDMAKGLIDAGVGLANAPADSWSSLRDPSDAPKDTRVLYNGLFLASLAGKNGNFTGSNLQDLYKRGVISAPGTGKLQYNLHNAEPKEIERFFQNTGKMSLAQTSSPEYNEYIKSDMAHSQGGMISNSILKKYKYRDLFSKRYAEILNDYIPEGKKPYSPGVLSDLLEEGHIEFNSDGFEISRPLGRQSDRIAILKRSKILEGLDSDAKDIYDAVGFSGDPRVSDRSLYLGTNRFVENFSDFSTRLGEYVQAVEDSGVPMTEGEKADLEKYMTKASEQSQKAAKHVVKLAQQNSVNVSQDSPEAPKKGSKAAMIASIIASAGFVTASGGTLAIGAGTVKGAQLAVDLTGFVGSAASLTSSSANAAFSENAETKTLDKRIVEEFSDDFLVRAGNGLHGMVKAANFFNENGLTGSNNILKSMTKDVEQSTAFAVREGNSANAIFNITQQPSFRKYKDKHLEKEVARVGEDNYLVAHYMGHKKDMMALHAAGWDIGITFATDGFASDDVDGAHKSLLDKFEDGKGNLTILYEQLPESARFPYDLRRGRLVLTPNKDKLLTGIKDDNHISTGRAHSKDNSIQNFRDDVRNQFARELKDADELVEDWWTV</sequence>
<evidence type="ECO:0000313" key="2">
    <source>
        <dbReference type="Proteomes" id="UP000478892"/>
    </source>
</evidence>